<evidence type="ECO:0000313" key="4">
    <source>
        <dbReference type="Proteomes" id="UP000178367"/>
    </source>
</evidence>
<dbReference type="GO" id="GO:0004081">
    <property type="term" value="F:bis(5'-nucleosyl)-tetraphosphatase (asymmetrical) activity"/>
    <property type="evidence" value="ECO:0007669"/>
    <property type="project" value="TreeGrafter"/>
</dbReference>
<comment type="caution">
    <text evidence="3">The sequence shown here is derived from an EMBL/GenBank/DDBJ whole genome shotgun (WGS) entry which is preliminary data.</text>
</comment>
<evidence type="ECO:0000313" key="3">
    <source>
        <dbReference type="EMBL" id="OGF26754.1"/>
    </source>
</evidence>
<name>A0A1F5SJA3_9BACT</name>
<dbReference type="GO" id="GO:0006754">
    <property type="term" value="P:ATP biosynthetic process"/>
    <property type="evidence" value="ECO:0007669"/>
    <property type="project" value="TreeGrafter"/>
</dbReference>
<organism evidence="3 4">
    <name type="scientific">Candidatus Falkowbacteria bacterium RIFOXYA2_FULL_47_19</name>
    <dbReference type="NCBI Taxonomy" id="1797994"/>
    <lineage>
        <taxon>Bacteria</taxon>
        <taxon>Candidatus Falkowiibacteriota</taxon>
    </lineage>
</organism>
<dbReference type="PROSITE" id="PS51462">
    <property type="entry name" value="NUDIX"/>
    <property type="match status" value="1"/>
</dbReference>
<sequence length="139" mass="16119">MNDKKLHIEVFFYGRTKAGEIRFLLLKRVPERGGFWQPLTGGVEAGENDQEAIKREIREETGMEEIKQIIDSGYEFEFSDKNGNFKERVYGAEIALDAKVILSHEHSEMKWVSKDEVPAMLKWPNNIEGFKRVCRELGI</sequence>
<dbReference type="PROSITE" id="PS00893">
    <property type="entry name" value="NUDIX_BOX"/>
    <property type="match status" value="1"/>
</dbReference>
<dbReference type="CDD" id="cd04664">
    <property type="entry name" value="NUDIX_DHNTPase_like"/>
    <property type="match status" value="1"/>
</dbReference>
<dbReference type="Proteomes" id="UP000178367">
    <property type="component" value="Unassembled WGS sequence"/>
</dbReference>
<dbReference type="SUPFAM" id="SSF55811">
    <property type="entry name" value="Nudix"/>
    <property type="match status" value="1"/>
</dbReference>
<evidence type="ECO:0000256" key="1">
    <source>
        <dbReference type="ARBA" id="ARBA00022801"/>
    </source>
</evidence>
<protein>
    <recommendedName>
        <fullName evidence="2">Nudix hydrolase domain-containing protein</fullName>
    </recommendedName>
</protein>
<accession>A0A1F5SJA3</accession>
<proteinExistence type="predicted"/>
<dbReference type="InterPro" id="IPR000086">
    <property type="entry name" value="NUDIX_hydrolase_dom"/>
</dbReference>
<dbReference type="Pfam" id="PF00293">
    <property type="entry name" value="NUDIX"/>
    <property type="match status" value="1"/>
</dbReference>
<evidence type="ECO:0000259" key="2">
    <source>
        <dbReference type="PROSITE" id="PS51462"/>
    </source>
</evidence>
<dbReference type="InterPro" id="IPR015797">
    <property type="entry name" value="NUDIX_hydrolase-like_dom_sf"/>
</dbReference>
<feature type="domain" description="Nudix hydrolase" evidence="2">
    <location>
        <begin position="5"/>
        <end position="135"/>
    </location>
</feature>
<keyword evidence="1" id="KW-0378">Hydrolase</keyword>
<dbReference type="GO" id="GO:0006167">
    <property type="term" value="P:AMP biosynthetic process"/>
    <property type="evidence" value="ECO:0007669"/>
    <property type="project" value="TreeGrafter"/>
</dbReference>
<reference evidence="3 4" key="1">
    <citation type="journal article" date="2016" name="Nat. Commun.">
        <title>Thousands of microbial genomes shed light on interconnected biogeochemical processes in an aquifer system.</title>
        <authorList>
            <person name="Anantharaman K."/>
            <person name="Brown C.T."/>
            <person name="Hug L.A."/>
            <person name="Sharon I."/>
            <person name="Castelle C.J."/>
            <person name="Probst A.J."/>
            <person name="Thomas B.C."/>
            <person name="Singh A."/>
            <person name="Wilkins M.J."/>
            <person name="Karaoz U."/>
            <person name="Brodie E.L."/>
            <person name="Williams K.H."/>
            <person name="Hubbard S.S."/>
            <person name="Banfield J.F."/>
        </authorList>
    </citation>
    <scope>NUCLEOTIDE SEQUENCE [LARGE SCALE GENOMIC DNA]</scope>
</reference>
<dbReference type="InterPro" id="IPR020084">
    <property type="entry name" value="NUDIX_hydrolase_CS"/>
</dbReference>
<dbReference type="PANTHER" id="PTHR21340:SF0">
    <property type="entry name" value="BIS(5'-NUCLEOSYL)-TETRAPHOSPHATASE [ASYMMETRICAL]"/>
    <property type="match status" value="1"/>
</dbReference>
<dbReference type="PANTHER" id="PTHR21340">
    <property type="entry name" value="DIADENOSINE 5,5-P1,P4-TETRAPHOSPHATE PYROPHOSPHOHYDROLASE MUTT"/>
    <property type="match status" value="1"/>
</dbReference>
<dbReference type="AlphaFoldDB" id="A0A1F5SJA3"/>
<dbReference type="STRING" id="1797994.A2227_06540"/>
<gene>
    <name evidence="3" type="ORF">A2227_06540</name>
</gene>
<dbReference type="InterPro" id="IPR051325">
    <property type="entry name" value="Nudix_hydrolase_domain"/>
</dbReference>
<dbReference type="EMBL" id="MFGB01000014">
    <property type="protein sequence ID" value="OGF26754.1"/>
    <property type="molecule type" value="Genomic_DNA"/>
</dbReference>
<dbReference type="Gene3D" id="3.90.79.10">
    <property type="entry name" value="Nucleoside Triphosphate Pyrophosphohydrolase"/>
    <property type="match status" value="1"/>
</dbReference>